<dbReference type="Gene3D" id="2.60.40.10">
    <property type="entry name" value="Immunoglobulins"/>
    <property type="match status" value="1"/>
</dbReference>
<protein>
    <submittedName>
        <fullName evidence="8">Ig-like domain-containing protein</fullName>
    </submittedName>
</protein>
<evidence type="ECO:0000256" key="4">
    <source>
        <dbReference type="SAM" id="SignalP"/>
    </source>
</evidence>
<feature type="transmembrane region" description="Helical" evidence="3">
    <location>
        <begin position="201"/>
        <end position="225"/>
    </location>
</feature>
<feature type="disulfide bond" evidence="1">
    <location>
        <begin position="161"/>
        <end position="170"/>
    </location>
</feature>
<dbReference type="SUPFAM" id="SSF48726">
    <property type="entry name" value="Immunoglobulin"/>
    <property type="match status" value="1"/>
</dbReference>
<dbReference type="Gene3D" id="2.10.25.10">
    <property type="entry name" value="Laminin"/>
    <property type="match status" value="1"/>
</dbReference>
<reference evidence="8" key="1">
    <citation type="submission" date="2016-11" db="UniProtKB">
        <authorList>
            <consortium name="WormBaseParasite"/>
        </authorList>
    </citation>
    <scope>IDENTIFICATION</scope>
</reference>
<organism evidence="7 8">
    <name type="scientific">Steinernema glaseri</name>
    <dbReference type="NCBI Taxonomy" id="37863"/>
    <lineage>
        <taxon>Eukaryota</taxon>
        <taxon>Metazoa</taxon>
        <taxon>Ecdysozoa</taxon>
        <taxon>Nematoda</taxon>
        <taxon>Chromadorea</taxon>
        <taxon>Rhabditida</taxon>
        <taxon>Tylenchina</taxon>
        <taxon>Panagrolaimomorpha</taxon>
        <taxon>Strongyloidoidea</taxon>
        <taxon>Steinernematidae</taxon>
        <taxon>Steinernema</taxon>
    </lineage>
</organism>
<dbReference type="PROSITE" id="PS50026">
    <property type="entry name" value="EGF_3"/>
    <property type="match status" value="1"/>
</dbReference>
<keyword evidence="1" id="KW-0245">EGF-like domain</keyword>
<evidence type="ECO:0000259" key="5">
    <source>
        <dbReference type="PROSITE" id="PS50026"/>
    </source>
</evidence>
<feature type="chain" id="PRO_5009311828" evidence="4">
    <location>
        <begin position="21"/>
        <end position="409"/>
    </location>
</feature>
<dbReference type="InterPro" id="IPR013098">
    <property type="entry name" value="Ig_I-set"/>
</dbReference>
<dbReference type="AlphaFoldDB" id="A0A1I7Y7D2"/>
<proteinExistence type="predicted"/>
<dbReference type="InterPro" id="IPR000742">
    <property type="entry name" value="EGF"/>
</dbReference>
<keyword evidence="1" id="KW-1015">Disulfide bond</keyword>
<keyword evidence="4" id="KW-0732">Signal</keyword>
<dbReference type="InterPro" id="IPR013783">
    <property type="entry name" value="Ig-like_fold"/>
</dbReference>
<comment type="caution">
    <text evidence="1">Lacks conserved residue(s) required for the propagation of feature annotation.</text>
</comment>
<keyword evidence="3" id="KW-0472">Membrane</keyword>
<dbReference type="Pfam" id="PF07679">
    <property type="entry name" value="I-set"/>
    <property type="match status" value="1"/>
</dbReference>
<name>A0A1I7Y7D2_9BILA</name>
<keyword evidence="3" id="KW-0812">Transmembrane</keyword>
<dbReference type="WBParaSite" id="L893_g13372.t1">
    <property type="protein sequence ID" value="L893_g13372.t1"/>
    <property type="gene ID" value="L893_g13372"/>
</dbReference>
<evidence type="ECO:0000313" key="7">
    <source>
        <dbReference type="Proteomes" id="UP000095287"/>
    </source>
</evidence>
<dbReference type="SUPFAM" id="SSF57196">
    <property type="entry name" value="EGF/Laminin"/>
    <property type="match status" value="1"/>
</dbReference>
<dbReference type="PROSITE" id="PS00022">
    <property type="entry name" value="EGF_1"/>
    <property type="match status" value="1"/>
</dbReference>
<dbReference type="PROSITE" id="PS50835">
    <property type="entry name" value="IG_LIKE"/>
    <property type="match status" value="1"/>
</dbReference>
<dbReference type="InterPro" id="IPR036179">
    <property type="entry name" value="Ig-like_dom_sf"/>
</dbReference>
<evidence type="ECO:0000256" key="3">
    <source>
        <dbReference type="SAM" id="Phobius"/>
    </source>
</evidence>
<feature type="region of interest" description="Disordered" evidence="2">
    <location>
        <begin position="307"/>
        <end position="341"/>
    </location>
</feature>
<accession>A0A1I7Y7D2</accession>
<feature type="signal peptide" evidence="4">
    <location>
        <begin position="1"/>
        <end position="20"/>
    </location>
</feature>
<feature type="compositionally biased region" description="Basic and acidic residues" evidence="2">
    <location>
        <begin position="312"/>
        <end position="324"/>
    </location>
</feature>
<evidence type="ECO:0000256" key="1">
    <source>
        <dbReference type="PROSITE-ProRule" id="PRU00076"/>
    </source>
</evidence>
<keyword evidence="7" id="KW-1185">Reference proteome</keyword>
<evidence type="ECO:0000313" key="8">
    <source>
        <dbReference type="WBParaSite" id="L893_g13372.t1"/>
    </source>
</evidence>
<feature type="domain" description="EGF-like" evidence="5">
    <location>
        <begin position="133"/>
        <end position="171"/>
    </location>
</feature>
<feature type="domain" description="Ig-like" evidence="6">
    <location>
        <begin position="23"/>
        <end position="120"/>
    </location>
</feature>
<dbReference type="Proteomes" id="UP000095287">
    <property type="component" value="Unplaced"/>
</dbReference>
<keyword evidence="3" id="KW-1133">Transmembrane helix</keyword>
<dbReference type="InterPro" id="IPR007110">
    <property type="entry name" value="Ig-like_dom"/>
</dbReference>
<sequence>MIKCLLIVLSAVLQAAFGDALKPQFVVPLPFGKDDSRTPHTVAARQGDSFQINCNLEGKWPKGTKVEWAKDGNVLKETPNMKIVSHQTLRFENFDEDRHGGVFECLARVKNMRSTQRIIVRKNASSDFKLPPHVQFCRKKSYCLNEGICLEDTSGQEFCICTNKYRGERCHVPPLSRIEGLGDNRREEEPKSEVVLGWRDLLILVLILIIFCFIICMIVTFAPFLHRFLNLTNIGCVKPLYHNQYFCSNCGTPAECLSKQCGGKIDEHDPQCSFERKGGVVFRGANDDQNACNQDKEYLSIPMESCDEGDAEERPHDRVNEEKTNQCPSTNHEKIPENNTDCTENNLSNNGEEGLHGRKTSRSRLVMQKSVDHDEDIIGTGVKNNRLSPGLLHLASTDCNYFHSTKQSV</sequence>
<evidence type="ECO:0000256" key="2">
    <source>
        <dbReference type="SAM" id="MobiDB-lite"/>
    </source>
</evidence>
<evidence type="ECO:0000259" key="6">
    <source>
        <dbReference type="PROSITE" id="PS50835"/>
    </source>
</evidence>